<feature type="domain" description="MYND-type" evidence="6">
    <location>
        <begin position="991"/>
        <end position="1028"/>
    </location>
</feature>
<evidence type="ECO:0000313" key="7">
    <source>
        <dbReference type="EMBL" id="CAL4106840.1"/>
    </source>
</evidence>
<feature type="compositionally biased region" description="Low complexity" evidence="5">
    <location>
        <begin position="151"/>
        <end position="164"/>
    </location>
</feature>
<evidence type="ECO:0000256" key="1">
    <source>
        <dbReference type="ARBA" id="ARBA00022723"/>
    </source>
</evidence>
<keyword evidence="1" id="KW-0479">Metal-binding</keyword>
<comment type="caution">
    <text evidence="7">The sequence shown here is derived from an EMBL/GenBank/DDBJ whole genome shotgun (WGS) entry which is preliminary data.</text>
</comment>
<feature type="region of interest" description="Disordered" evidence="5">
    <location>
        <begin position="736"/>
        <end position="807"/>
    </location>
</feature>
<name>A0AAV2QY93_MEGNR</name>
<dbReference type="PROSITE" id="PS01360">
    <property type="entry name" value="ZF_MYND_1"/>
    <property type="match status" value="1"/>
</dbReference>
<evidence type="ECO:0000256" key="4">
    <source>
        <dbReference type="PROSITE-ProRule" id="PRU00134"/>
    </source>
</evidence>
<feature type="region of interest" description="Disordered" evidence="5">
    <location>
        <begin position="959"/>
        <end position="990"/>
    </location>
</feature>
<dbReference type="Gene3D" id="6.10.140.2220">
    <property type="match status" value="1"/>
</dbReference>
<evidence type="ECO:0000259" key="6">
    <source>
        <dbReference type="PROSITE" id="PS50865"/>
    </source>
</evidence>
<feature type="region of interest" description="Disordered" evidence="5">
    <location>
        <begin position="248"/>
        <end position="389"/>
    </location>
</feature>
<proteinExistence type="predicted"/>
<feature type="compositionally biased region" description="Basic and acidic residues" evidence="5">
    <location>
        <begin position="345"/>
        <end position="354"/>
    </location>
</feature>
<feature type="compositionally biased region" description="Low complexity" evidence="5">
    <location>
        <begin position="303"/>
        <end position="323"/>
    </location>
</feature>
<feature type="compositionally biased region" description="Polar residues" evidence="5">
    <location>
        <begin position="824"/>
        <end position="834"/>
    </location>
</feature>
<gene>
    <name evidence="7" type="ORF">MNOR_LOCUS18422</name>
</gene>
<dbReference type="PROSITE" id="PS50865">
    <property type="entry name" value="ZF_MYND_2"/>
    <property type="match status" value="1"/>
</dbReference>
<feature type="compositionally biased region" description="Basic and acidic residues" evidence="5">
    <location>
        <begin position="136"/>
        <end position="149"/>
    </location>
</feature>
<protein>
    <recommendedName>
        <fullName evidence="6">MYND-type domain-containing protein</fullName>
    </recommendedName>
</protein>
<organism evidence="7 8">
    <name type="scientific">Meganyctiphanes norvegica</name>
    <name type="common">Northern krill</name>
    <name type="synonym">Thysanopoda norvegica</name>
    <dbReference type="NCBI Taxonomy" id="48144"/>
    <lineage>
        <taxon>Eukaryota</taxon>
        <taxon>Metazoa</taxon>
        <taxon>Ecdysozoa</taxon>
        <taxon>Arthropoda</taxon>
        <taxon>Crustacea</taxon>
        <taxon>Multicrustacea</taxon>
        <taxon>Malacostraca</taxon>
        <taxon>Eumalacostraca</taxon>
        <taxon>Eucarida</taxon>
        <taxon>Euphausiacea</taxon>
        <taxon>Euphausiidae</taxon>
        <taxon>Meganyctiphanes</taxon>
    </lineage>
</organism>
<evidence type="ECO:0000256" key="5">
    <source>
        <dbReference type="SAM" id="MobiDB-lite"/>
    </source>
</evidence>
<dbReference type="AlphaFoldDB" id="A0AAV2QY93"/>
<feature type="region of interest" description="Disordered" evidence="5">
    <location>
        <begin position="692"/>
        <end position="721"/>
    </location>
</feature>
<dbReference type="EMBL" id="CAXKWB010013166">
    <property type="protein sequence ID" value="CAL4106840.1"/>
    <property type="molecule type" value="Genomic_DNA"/>
</dbReference>
<feature type="compositionally biased region" description="Low complexity" evidence="5">
    <location>
        <begin position="402"/>
        <end position="412"/>
    </location>
</feature>
<keyword evidence="2 4" id="KW-0863">Zinc-finger</keyword>
<keyword evidence="8" id="KW-1185">Reference proteome</keyword>
<dbReference type="GO" id="GO:0008270">
    <property type="term" value="F:zinc ion binding"/>
    <property type="evidence" value="ECO:0007669"/>
    <property type="project" value="UniProtKB-KW"/>
</dbReference>
<dbReference type="Pfam" id="PF01753">
    <property type="entry name" value="zf-MYND"/>
    <property type="match status" value="1"/>
</dbReference>
<accession>A0AAV2QY93</accession>
<feature type="region of interest" description="Disordered" evidence="5">
    <location>
        <begin position="824"/>
        <end position="867"/>
    </location>
</feature>
<sequence>MGSSCLIKTCTVKKAKVGASFHRLPWKYPSLFATLNKVFGDGNVRELTRWSRICSLHIAQLAPLSEQDEVIKRLMEYYAWNARSYKRLFEIAKKGDSGDANLDKKLETDVVTTIPVERQGITLEELFKSGVLAMRPDGHPPQEAMRDGDESLSNSGDGSPSNSDAENEDPQDNMVNPMMNGHNHVMPPVTAPLPTTVPAHLGLPEVHNVGVGVGVGGGLSEISSSTSQESGHAISQYLMQLFARRLSDSAHESNSPRSMIPDDSVAGAMDASRDPDTNLEEASKKTVQGEEQQDINDNHTKTTAETAAAQNNEEASTDSSSSSNKQIINGLVEPSQSSESQVNNDKSDGAKESDSSSNDSESVGGGEGEGQKEVMQESEHNLLETEDTAATLAAAATAISVAAAAPTTAPGTTEEEDGMKDESEDDEDKLVINEGGAEKRLEDSNDEDSIESSVPAGGSPAPGSPFKGSAPCTPKRSEKRPAEDDDSVEVASKRQRPLEDLMTSLDGLETVTQVEGSLGQVKRDLQALEFLIKQKEEEWNTLLRLQKRKEEMYLRLVRRRQVLLMRSGAENPGEHDDSKIDVETVDDNNSSNLMFLPQGGYSSLGGPQVSMMMINQLMSGSTSPTALQMTPQIVTRPESAKDNGNISVIDIMTSSNKPGSEAPRVSMSAEAHSKLSKQLSAAGMAAMKPILPKPAGSGAGSPTRNMIGAGSFNTSGVGPQGPTINVQALIAAHRKENPHAPPVSGVRSERRPHTGRGAKRGDWRRRYDGDRRSGTPQMPERPPSVSSSSSEADTRGGNNKSHLHMSDPNVSYKDVLLQFAQLTQAEKQPGSPQISIFPVGASESRKSEGSRESTPGVPTSLALAPRDLTPPNLTASKALQQQEGVPSALARLLMERGGAPGMAGVKVSEAAAAAAAAAAGNNSEYLTLSALLSGGSTTTNIKDKVASNAHMHQQIAAAQKQLTQTQGDIRVGNKKPSQGAGGQEESGNPKCQGCHKHRAQFVCAGCGNQWYCSRECQVSAWEEHSEHCTN</sequence>
<dbReference type="Proteomes" id="UP001497623">
    <property type="component" value="Unassembled WGS sequence"/>
</dbReference>
<evidence type="ECO:0000313" key="8">
    <source>
        <dbReference type="Proteomes" id="UP001497623"/>
    </source>
</evidence>
<feature type="region of interest" description="Disordered" evidence="5">
    <location>
        <begin position="133"/>
        <end position="187"/>
    </location>
</feature>
<feature type="region of interest" description="Disordered" evidence="5">
    <location>
        <begin position="402"/>
        <end position="498"/>
    </location>
</feature>
<feature type="compositionally biased region" description="Basic and acidic residues" evidence="5">
    <location>
        <begin position="369"/>
        <end position="383"/>
    </location>
</feature>
<feature type="compositionally biased region" description="Polar residues" evidence="5">
    <location>
        <begin position="711"/>
        <end position="721"/>
    </location>
</feature>
<reference evidence="7 8" key="1">
    <citation type="submission" date="2024-05" db="EMBL/GenBank/DDBJ databases">
        <authorList>
            <person name="Wallberg A."/>
        </authorList>
    </citation>
    <scope>NUCLEOTIDE SEQUENCE [LARGE SCALE GENOMIC DNA]</scope>
</reference>
<keyword evidence="3" id="KW-0862">Zinc</keyword>
<dbReference type="SUPFAM" id="SSF144232">
    <property type="entry name" value="HIT/MYND zinc finger-like"/>
    <property type="match status" value="1"/>
</dbReference>
<feature type="compositionally biased region" description="Polar residues" evidence="5">
    <location>
        <begin position="334"/>
        <end position="344"/>
    </location>
</feature>
<dbReference type="InterPro" id="IPR002893">
    <property type="entry name" value="Znf_MYND"/>
</dbReference>
<feature type="compositionally biased region" description="Basic and acidic residues" evidence="5">
    <location>
        <begin position="271"/>
        <end position="288"/>
    </location>
</feature>
<feature type="compositionally biased region" description="Acidic residues" evidence="5">
    <location>
        <begin position="413"/>
        <end position="428"/>
    </location>
</feature>
<evidence type="ECO:0000256" key="3">
    <source>
        <dbReference type="ARBA" id="ARBA00022833"/>
    </source>
</evidence>
<feature type="compositionally biased region" description="Low complexity" evidence="5">
    <location>
        <begin position="451"/>
        <end position="471"/>
    </location>
</feature>
<feature type="compositionally biased region" description="Basic and acidic residues" evidence="5">
    <location>
        <begin position="759"/>
        <end position="773"/>
    </location>
</feature>
<evidence type="ECO:0000256" key="2">
    <source>
        <dbReference type="ARBA" id="ARBA00022771"/>
    </source>
</evidence>